<evidence type="ECO:0000313" key="16">
    <source>
        <dbReference type="RefSeq" id="XP_022292964.1"/>
    </source>
</evidence>
<comment type="similarity">
    <text evidence="11">Belongs to the G-protein coupled receptor 1 family.</text>
</comment>
<evidence type="ECO:0000313" key="15">
    <source>
        <dbReference type="Proteomes" id="UP000694844"/>
    </source>
</evidence>
<dbReference type="InterPro" id="IPR005390">
    <property type="entry name" value="NeuromedU_rcpt"/>
</dbReference>
<feature type="transmembrane region" description="Helical" evidence="13">
    <location>
        <begin position="172"/>
        <end position="192"/>
    </location>
</feature>
<dbReference type="SUPFAM" id="SSF81321">
    <property type="entry name" value="Family A G protein-coupled receptor-like"/>
    <property type="match status" value="1"/>
</dbReference>
<dbReference type="PANTHER" id="PTHR24243:SF208">
    <property type="entry name" value="PYROKININ-1 RECEPTOR"/>
    <property type="match status" value="1"/>
</dbReference>
<dbReference type="InterPro" id="IPR000276">
    <property type="entry name" value="GPCR_Rhodpsn"/>
</dbReference>
<keyword evidence="3 11" id="KW-0812">Transmembrane</keyword>
<protein>
    <submittedName>
        <fullName evidence="16 17">Pyrokinin-1 receptor-like</fullName>
    </submittedName>
</protein>
<dbReference type="GO" id="GO:0001607">
    <property type="term" value="F:neuromedin U receptor activity"/>
    <property type="evidence" value="ECO:0007669"/>
    <property type="project" value="InterPro"/>
</dbReference>
<evidence type="ECO:0000256" key="10">
    <source>
        <dbReference type="ARBA" id="ARBA00023224"/>
    </source>
</evidence>
<gene>
    <name evidence="16 17" type="primary">LOC111103786</name>
</gene>
<evidence type="ECO:0000256" key="12">
    <source>
        <dbReference type="SAM" id="MobiDB-lite"/>
    </source>
</evidence>
<feature type="transmembrane region" description="Helical" evidence="13">
    <location>
        <begin position="132"/>
        <end position="151"/>
    </location>
</feature>
<comment type="subcellular location">
    <subcellularLocation>
        <location evidence="1">Cell membrane</location>
        <topology evidence="1">Multi-pass membrane protein</topology>
    </subcellularLocation>
</comment>
<feature type="transmembrane region" description="Helical" evidence="13">
    <location>
        <begin position="227"/>
        <end position="255"/>
    </location>
</feature>
<accession>A0A8B8ARY4</accession>
<feature type="compositionally biased region" description="Polar residues" evidence="12">
    <location>
        <begin position="414"/>
        <end position="425"/>
    </location>
</feature>
<keyword evidence="15" id="KW-1185">Reference proteome</keyword>
<reference evidence="16 17" key="1">
    <citation type="submission" date="2025-04" db="UniProtKB">
        <authorList>
            <consortium name="RefSeq"/>
        </authorList>
    </citation>
    <scope>IDENTIFICATION</scope>
    <source>
        <tissue evidence="16 17">Whole sample</tissue>
    </source>
</reference>
<organism evidence="15 16">
    <name type="scientific">Crassostrea virginica</name>
    <name type="common">Eastern oyster</name>
    <dbReference type="NCBI Taxonomy" id="6565"/>
    <lineage>
        <taxon>Eukaryota</taxon>
        <taxon>Metazoa</taxon>
        <taxon>Spiralia</taxon>
        <taxon>Lophotrochozoa</taxon>
        <taxon>Mollusca</taxon>
        <taxon>Bivalvia</taxon>
        <taxon>Autobranchia</taxon>
        <taxon>Pteriomorphia</taxon>
        <taxon>Ostreida</taxon>
        <taxon>Ostreoidea</taxon>
        <taxon>Ostreidae</taxon>
        <taxon>Crassostrea</taxon>
    </lineage>
</organism>
<sequence length="486" mass="55616">MNLSVTANLSSVHIHWTPTDTTPTPGGTMAYANMTDDEYLLLKMGPRRKDMLSVVCLLVIYSFIFVTGIVGNVCTAIVIVRNRYMQTTTDYYLCSLAISDILILVSCLPFEAYSIWQAYPFSFGEIFCIGKALLTEMTSYASVLTITAFTVERYIAICHPLMSHKIADLRRSVIIIICIWTISFIIALPYPIHTRTLFYEYSPTTGKPLQQSLVCNIPPQWISEMTIMFQISTFLFFIVPMTAIIILYVLIAITLRRTALNRANSEESTGGHHSSHTRRVVRMLVAVVVAFFFCWAPFHTQRLYTIYHAKQWTPHEMEVQSHLFYISGVLYFVGSTVNPFLYNVMCKRYREAFKETLCCCFGHRKSKYQRSLIYYYNNMKSTVRSHSSPEDDKQPGQTDLNNSDSRNSKRDPNYSRTTKLLSNSVKAREARQNEQKVARAVTYADNEYHSENEDVKLLTYLPLNKAENVDTVVPAVKSNIHSPTCL</sequence>
<dbReference type="InterPro" id="IPR017452">
    <property type="entry name" value="GPCR_Rhodpsn_7TM"/>
</dbReference>
<dbReference type="PROSITE" id="PS50262">
    <property type="entry name" value="G_PROTEIN_RECEP_F1_2"/>
    <property type="match status" value="1"/>
</dbReference>
<keyword evidence="10 11" id="KW-0807">Transducer</keyword>
<dbReference type="PRINTS" id="PR01565">
    <property type="entry name" value="NEUROMEDINUR"/>
</dbReference>
<evidence type="ECO:0000256" key="8">
    <source>
        <dbReference type="ARBA" id="ARBA00023170"/>
    </source>
</evidence>
<dbReference type="PRINTS" id="PR00237">
    <property type="entry name" value="GPCRRHODOPSN"/>
</dbReference>
<dbReference type="OrthoDB" id="5962705at2759"/>
<evidence type="ECO:0000256" key="6">
    <source>
        <dbReference type="ARBA" id="ARBA00023136"/>
    </source>
</evidence>
<feature type="domain" description="G-protein coupled receptors family 1 profile" evidence="14">
    <location>
        <begin position="71"/>
        <end position="342"/>
    </location>
</feature>
<feature type="compositionally biased region" description="Basic and acidic residues" evidence="12">
    <location>
        <begin position="426"/>
        <end position="436"/>
    </location>
</feature>
<feature type="transmembrane region" description="Helical" evidence="13">
    <location>
        <begin position="323"/>
        <end position="344"/>
    </location>
</feature>
<dbReference type="AlphaFoldDB" id="A0A8B8ARY4"/>
<evidence type="ECO:0000256" key="9">
    <source>
        <dbReference type="ARBA" id="ARBA00023180"/>
    </source>
</evidence>
<feature type="region of interest" description="Disordered" evidence="12">
    <location>
        <begin position="384"/>
        <end position="436"/>
    </location>
</feature>
<dbReference type="Gene3D" id="1.20.1070.10">
    <property type="entry name" value="Rhodopsin 7-helix transmembrane proteins"/>
    <property type="match status" value="1"/>
</dbReference>
<evidence type="ECO:0000256" key="7">
    <source>
        <dbReference type="ARBA" id="ARBA00023157"/>
    </source>
</evidence>
<keyword evidence="4 13" id="KW-1133">Transmembrane helix</keyword>
<evidence type="ECO:0000256" key="11">
    <source>
        <dbReference type="RuleBase" id="RU000688"/>
    </source>
</evidence>
<keyword evidence="6 13" id="KW-0472">Membrane</keyword>
<evidence type="ECO:0000259" key="14">
    <source>
        <dbReference type="PROSITE" id="PS50262"/>
    </source>
</evidence>
<keyword evidence="7" id="KW-1015">Disulfide bond</keyword>
<dbReference type="Pfam" id="PF00001">
    <property type="entry name" value="7tm_1"/>
    <property type="match status" value="1"/>
</dbReference>
<dbReference type="CDD" id="cd15134">
    <property type="entry name" value="7tmA_capaR"/>
    <property type="match status" value="1"/>
</dbReference>
<feature type="transmembrane region" description="Helical" evidence="13">
    <location>
        <begin position="280"/>
        <end position="298"/>
    </location>
</feature>
<dbReference type="Proteomes" id="UP000694844">
    <property type="component" value="Chromosome 7"/>
</dbReference>
<feature type="transmembrane region" description="Helical" evidence="13">
    <location>
        <begin position="51"/>
        <end position="79"/>
    </location>
</feature>
<evidence type="ECO:0000256" key="3">
    <source>
        <dbReference type="ARBA" id="ARBA00022692"/>
    </source>
</evidence>
<dbReference type="PROSITE" id="PS00237">
    <property type="entry name" value="G_PROTEIN_RECEP_F1_1"/>
    <property type="match status" value="1"/>
</dbReference>
<dbReference type="RefSeq" id="XP_022292964.1">
    <property type="nucleotide sequence ID" value="XM_022437256.1"/>
</dbReference>
<evidence type="ECO:0000313" key="17">
    <source>
        <dbReference type="RefSeq" id="XP_022292965.1"/>
    </source>
</evidence>
<dbReference type="KEGG" id="cvn:111103786"/>
<keyword evidence="9" id="KW-0325">Glycoprotein</keyword>
<evidence type="ECO:0000256" key="1">
    <source>
        <dbReference type="ARBA" id="ARBA00004651"/>
    </source>
</evidence>
<evidence type="ECO:0000256" key="4">
    <source>
        <dbReference type="ARBA" id="ARBA00022989"/>
    </source>
</evidence>
<feature type="compositionally biased region" description="Polar residues" evidence="12">
    <location>
        <begin position="395"/>
        <end position="405"/>
    </location>
</feature>
<proteinExistence type="inferred from homology"/>
<dbReference type="PANTHER" id="PTHR24243">
    <property type="entry name" value="G-PROTEIN COUPLED RECEPTOR"/>
    <property type="match status" value="1"/>
</dbReference>
<evidence type="ECO:0000256" key="13">
    <source>
        <dbReference type="SAM" id="Phobius"/>
    </source>
</evidence>
<feature type="transmembrane region" description="Helical" evidence="13">
    <location>
        <begin position="91"/>
        <end position="112"/>
    </location>
</feature>
<name>A0A8B8ARY4_CRAVI</name>
<keyword evidence="5 11" id="KW-0297">G-protein coupled receptor</keyword>
<keyword evidence="8 11" id="KW-0675">Receptor</keyword>
<dbReference type="RefSeq" id="XP_022292965.1">
    <property type="nucleotide sequence ID" value="XM_022437257.1"/>
</dbReference>
<evidence type="ECO:0000256" key="2">
    <source>
        <dbReference type="ARBA" id="ARBA00022475"/>
    </source>
</evidence>
<dbReference type="GO" id="GO:0005886">
    <property type="term" value="C:plasma membrane"/>
    <property type="evidence" value="ECO:0007669"/>
    <property type="project" value="UniProtKB-SubCell"/>
</dbReference>
<keyword evidence="2" id="KW-1003">Cell membrane</keyword>
<dbReference type="GeneID" id="111103786"/>
<evidence type="ECO:0000256" key="5">
    <source>
        <dbReference type="ARBA" id="ARBA00023040"/>
    </source>
</evidence>
<dbReference type="SMART" id="SM01381">
    <property type="entry name" value="7TM_GPCR_Srsx"/>
    <property type="match status" value="1"/>
</dbReference>